<dbReference type="EMBL" id="JBEDNZ010000014">
    <property type="protein sequence ID" value="KAL0829960.1"/>
    <property type="molecule type" value="Genomic_DNA"/>
</dbReference>
<evidence type="ECO:0000313" key="5">
    <source>
        <dbReference type="EMBL" id="KAL0829959.1"/>
    </source>
</evidence>
<accession>A0ABD0SW35</accession>
<dbReference type="AlphaFoldDB" id="A0ABD0SW35"/>
<gene>
    <name evidence="5" type="ORF">ABMA28_003425</name>
</gene>
<dbReference type="InterPro" id="IPR003175">
    <property type="entry name" value="CDI_dom"/>
</dbReference>
<dbReference type="GO" id="GO:0004860">
    <property type="term" value="F:protein kinase inhibitor activity"/>
    <property type="evidence" value="ECO:0007669"/>
    <property type="project" value="UniProtKB-KW"/>
</dbReference>
<evidence type="ECO:0000256" key="2">
    <source>
        <dbReference type="ARBA" id="ARBA00023013"/>
    </source>
</evidence>
<proteinExistence type="inferred from homology"/>
<name>A0ABD0SW35_LOXSC</name>
<sequence length="145" mass="16762">MHRKISADSPVRRCLFPPTGDEEGQADNHVNGFVEIMEKELEEKKQKWHYDFENDAPMIGKGRVAWRDENGKWIGEIQNDDEPDKMENKTVETEAKSEEAKIEDVKMQNEETPHPTPVKEVAPPPVRKRSREDGSPTDIRAKRKL</sequence>
<evidence type="ECO:0000313" key="6">
    <source>
        <dbReference type="Proteomes" id="UP001549921"/>
    </source>
</evidence>
<evidence type="ECO:0000259" key="4">
    <source>
        <dbReference type="Pfam" id="PF02234"/>
    </source>
</evidence>
<keyword evidence="2" id="KW-0649">Protein kinase inhibitor</keyword>
<feature type="domain" description="Cyclin-dependent kinase inhibitor" evidence="4">
    <location>
        <begin position="33"/>
        <end position="67"/>
    </location>
</feature>
<protein>
    <recommendedName>
        <fullName evidence="4">Cyclin-dependent kinase inhibitor domain-containing protein</fullName>
    </recommendedName>
</protein>
<evidence type="ECO:0000256" key="1">
    <source>
        <dbReference type="ARBA" id="ARBA00006726"/>
    </source>
</evidence>
<feature type="region of interest" description="Disordered" evidence="3">
    <location>
        <begin position="75"/>
        <end position="145"/>
    </location>
</feature>
<dbReference type="EMBL" id="JBEDNZ010000014">
    <property type="protein sequence ID" value="KAL0829959.1"/>
    <property type="molecule type" value="Genomic_DNA"/>
</dbReference>
<evidence type="ECO:0000256" key="3">
    <source>
        <dbReference type="SAM" id="MobiDB-lite"/>
    </source>
</evidence>
<dbReference type="Proteomes" id="UP001549921">
    <property type="component" value="Unassembled WGS sequence"/>
</dbReference>
<feature type="region of interest" description="Disordered" evidence="3">
    <location>
        <begin position="1"/>
        <end position="28"/>
    </location>
</feature>
<dbReference type="Gene3D" id="4.10.365.10">
    <property type="entry name" value="p27"/>
    <property type="match status" value="1"/>
</dbReference>
<comment type="similarity">
    <text evidence="1">Belongs to the CDI family.</text>
</comment>
<dbReference type="InterPro" id="IPR044898">
    <property type="entry name" value="CDI_dom_sf"/>
</dbReference>
<reference evidence="5 6" key="1">
    <citation type="submission" date="2024-06" db="EMBL/GenBank/DDBJ databases">
        <title>A chromosome-level genome assembly of beet webworm, Loxostege sticticalis.</title>
        <authorList>
            <person name="Zhang Y."/>
        </authorList>
    </citation>
    <scope>NUCLEOTIDE SEQUENCE [LARGE SCALE GENOMIC DNA]</scope>
    <source>
        <strain evidence="5">AQ028</strain>
        <tissue evidence="5">Male pupae</tissue>
    </source>
</reference>
<feature type="compositionally biased region" description="Basic and acidic residues" evidence="3">
    <location>
        <begin position="85"/>
        <end position="113"/>
    </location>
</feature>
<organism evidence="5 6">
    <name type="scientific">Loxostege sticticalis</name>
    <name type="common">Beet webworm moth</name>
    <dbReference type="NCBI Taxonomy" id="481309"/>
    <lineage>
        <taxon>Eukaryota</taxon>
        <taxon>Metazoa</taxon>
        <taxon>Ecdysozoa</taxon>
        <taxon>Arthropoda</taxon>
        <taxon>Hexapoda</taxon>
        <taxon>Insecta</taxon>
        <taxon>Pterygota</taxon>
        <taxon>Neoptera</taxon>
        <taxon>Endopterygota</taxon>
        <taxon>Lepidoptera</taxon>
        <taxon>Glossata</taxon>
        <taxon>Ditrysia</taxon>
        <taxon>Pyraloidea</taxon>
        <taxon>Crambidae</taxon>
        <taxon>Pyraustinae</taxon>
        <taxon>Loxostege</taxon>
    </lineage>
</organism>
<dbReference type="Pfam" id="PF02234">
    <property type="entry name" value="CDI"/>
    <property type="match status" value="1"/>
</dbReference>
<comment type="caution">
    <text evidence="5">The sequence shown here is derived from an EMBL/GenBank/DDBJ whole genome shotgun (WGS) entry which is preliminary data.</text>
</comment>